<protein>
    <submittedName>
        <fullName evidence="1">Uncharacterized protein</fullName>
    </submittedName>
</protein>
<gene>
    <name evidence="1" type="ordered locus">Gura_0604</name>
</gene>
<sequence length="138" mass="15696">MTYSSIEDAFLFVSSAAPFEHSAVVHRITGETFFASAYSDDFDFPDDVDDNDDYIAIPHRNDLDLGKHLVMEFVRSHCPELTNRVIAVFSRRGAYGNYKGLLSEKDLLDKWHAFENARTREALLEWCEGNGLVIETNS</sequence>
<dbReference type="RefSeq" id="WP_011937541.1">
    <property type="nucleotide sequence ID" value="NC_009483.1"/>
</dbReference>
<dbReference type="STRING" id="351605.Gura_0604"/>
<evidence type="ECO:0000313" key="2">
    <source>
        <dbReference type="Proteomes" id="UP000006695"/>
    </source>
</evidence>
<dbReference type="Proteomes" id="UP000006695">
    <property type="component" value="Chromosome"/>
</dbReference>
<dbReference type="AlphaFoldDB" id="A5GC73"/>
<dbReference type="EMBL" id="CP000698">
    <property type="protein sequence ID" value="ABQ24816.1"/>
    <property type="molecule type" value="Genomic_DNA"/>
</dbReference>
<proteinExistence type="predicted"/>
<keyword evidence="2" id="KW-1185">Reference proteome</keyword>
<organism evidence="1 2">
    <name type="scientific">Geotalea uraniireducens (strain Rf4)</name>
    <name type="common">Geobacter uraniireducens</name>
    <dbReference type="NCBI Taxonomy" id="351605"/>
    <lineage>
        <taxon>Bacteria</taxon>
        <taxon>Pseudomonadati</taxon>
        <taxon>Thermodesulfobacteriota</taxon>
        <taxon>Desulfuromonadia</taxon>
        <taxon>Geobacterales</taxon>
        <taxon>Geobacteraceae</taxon>
        <taxon>Geotalea</taxon>
    </lineage>
</organism>
<dbReference type="OrthoDB" id="598113at2"/>
<dbReference type="KEGG" id="gur:Gura_0604"/>
<reference evidence="1 2" key="1">
    <citation type="submission" date="2007-05" db="EMBL/GenBank/DDBJ databases">
        <title>Complete sequence of Geobacter uraniireducens Rf4.</title>
        <authorList>
            <consortium name="US DOE Joint Genome Institute"/>
            <person name="Copeland A."/>
            <person name="Lucas S."/>
            <person name="Lapidus A."/>
            <person name="Barry K."/>
            <person name="Detter J.C."/>
            <person name="Glavina del Rio T."/>
            <person name="Hammon N."/>
            <person name="Israni S."/>
            <person name="Dalin E."/>
            <person name="Tice H."/>
            <person name="Pitluck S."/>
            <person name="Chertkov O."/>
            <person name="Brettin T."/>
            <person name="Bruce D."/>
            <person name="Han C."/>
            <person name="Schmutz J."/>
            <person name="Larimer F."/>
            <person name="Land M."/>
            <person name="Hauser L."/>
            <person name="Kyrpides N."/>
            <person name="Mikhailova N."/>
            <person name="Shelobolina E."/>
            <person name="Aklujkar M."/>
            <person name="Lovley D."/>
            <person name="Richardson P."/>
        </authorList>
    </citation>
    <scope>NUCLEOTIDE SEQUENCE [LARGE SCALE GENOMIC DNA]</scope>
    <source>
        <strain evidence="2">ATCC BAA-1134 / JCM 13001 / Rf4</strain>
    </source>
</reference>
<dbReference type="InterPro" id="IPR005361">
    <property type="entry name" value="UPF0158"/>
</dbReference>
<dbReference type="Pfam" id="PF03682">
    <property type="entry name" value="UPF0158"/>
    <property type="match status" value="1"/>
</dbReference>
<evidence type="ECO:0000313" key="1">
    <source>
        <dbReference type="EMBL" id="ABQ24816.1"/>
    </source>
</evidence>
<name>A5GC73_GEOUR</name>
<dbReference type="HOGENOM" id="CLU_149325_0_0_7"/>
<accession>A5GC73</accession>